<dbReference type="PROSITE" id="PS50850">
    <property type="entry name" value="MFS"/>
    <property type="match status" value="1"/>
</dbReference>
<keyword evidence="5 6" id="KW-0472">Membrane</keyword>
<dbReference type="PANTHER" id="PTHR43124:SF3">
    <property type="entry name" value="CHLORAMPHENICOL EFFLUX PUMP RV0191"/>
    <property type="match status" value="1"/>
</dbReference>
<evidence type="ECO:0000313" key="8">
    <source>
        <dbReference type="EMBL" id="QZA78736.1"/>
    </source>
</evidence>
<feature type="transmembrane region" description="Helical" evidence="6">
    <location>
        <begin position="16"/>
        <end position="41"/>
    </location>
</feature>
<dbReference type="Pfam" id="PF07690">
    <property type="entry name" value="MFS_1"/>
    <property type="match status" value="1"/>
</dbReference>
<feature type="transmembrane region" description="Helical" evidence="6">
    <location>
        <begin position="351"/>
        <end position="371"/>
    </location>
</feature>
<reference evidence="8 9" key="1">
    <citation type="submission" date="2021-08" db="EMBL/GenBank/DDBJ databases">
        <title>complete genome sequencing of Deefgea sp. D25.</title>
        <authorList>
            <person name="Bae J.-W."/>
            <person name="Gim D.-H."/>
        </authorList>
    </citation>
    <scope>NUCLEOTIDE SEQUENCE [LARGE SCALE GENOMIC DNA]</scope>
    <source>
        <strain evidence="8 9">D25</strain>
    </source>
</reference>
<evidence type="ECO:0000256" key="5">
    <source>
        <dbReference type="ARBA" id="ARBA00023136"/>
    </source>
</evidence>
<feature type="transmembrane region" description="Helical" evidence="6">
    <location>
        <begin position="259"/>
        <end position="277"/>
    </location>
</feature>
<dbReference type="CDD" id="cd17324">
    <property type="entry name" value="MFS_NepI_like"/>
    <property type="match status" value="1"/>
</dbReference>
<organism evidence="8 9">
    <name type="scientific">Deefgea tanakiae</name>
    <dbReference type="NCBI Taxonomy" id="2865840"/>
    <lineage>
        <taxon>Bacteria</taxon>
        <taxon>Pseudomonadati</taxon>
        <taxon>Pseudomonadota</taxon>
        <taxon>Betaproteobacteria</taxon>
        <taxon>Neisseriales</taxon>
        <taxon>Chitinibacteraceae</taxon>
        <taxon>Deefgea</taxon>
    </lineage>
</organism>
<feature type="transmembrane region" description="Helical" evidence="6">
    <location>
        <begin position="289"/>
        <end position="314"/>
    </location>
</feature>
<evidence type="ECO:0000259" key="7">
    <source>
        <dbReference type="PROSITE" id="PS50850"/>
    </source>
</evidence>
<dbReference type="Gene3D" id="1.20.1250.20">
    <property type="entry name" value="MFS general substrate transporter like domains"/>
    <property type="match status" value="1"/>
</dbReference>
<feature type="domain" description="Major facilitator superfamily (MFS) profile" evidence="7">
    <location>
        <begin position="17"/>
        <end position="412"/>
    </location>
</feature>
<feature type="transmembrane region" description="Helical" evidence="6">
    <location>
        <begin position="145"/>
        <end position="163"/>
    </location>
</feature>
<evidence type="ECO:0000256" key="6">
    <source>
        <dbReference type="SAM" id="Phobius"/>
    </source>
</evidence>
<dbReference type="InterPro" id="IPR011701">
    <property type="entry name" value="MFS"/>
</dbReference>
<protein>
    <submittedName>
        <fullName evidence="8">MFS transporter</fullName>
    </submittedName>
</protein>
<dbReference type="RefSeq" id="WP_221007258.1">
    <property type="nucleotide sequence ID" value="NZ_CP081150.1"/>
</dbReference>
<evidence type="ECO:0000313" key="9">
    <source>
        <dbReference type="Proteomes" id="UP000825679"/>
    </source>
</evidence>
<dbReference type="InterPro" id="IPR050189">
    <property type="entry name" value="MFS_Efflux_Transporters"/>
</dbReference>
<keyword evidence="2" id="KW-1003">Cell membrane</keyword>
<dbReference type="SUPFAM" id="SSF103473">
    <property type="entry name" value="MFS general substrate transporter"/>
    <property type="match status" value="1"/>
</dbReference>
<evidence type="ECO:0000256" key="2">
    <source>
        <dbReference type="ARBA" id="ARBA00022475"/>
    </source>
</evidence>
<keyword evidence="9" id="KW-1185">Reference proteome</keyword>
<feature type="transmembrane region" description="Helical" evidence="6">
    <location>
        <begin position="169"/>
        <end position="189"/>
    </location>
</feature>
<comment type="subcellular location">
    <subcellularLocation>
        <location evidence="1">Cell membrane</location>
        <topology evidence="1">Multi-pass membrane protein</topology>
    </subcellularLocation>
</comment>
<evidence type="ECO:0000256" key="4">
    <source>
        <dbReference type="ARBA" id="ARBA00022989"/>
    </source>
</evidence>
<gene>
    <name evidence="8" type="ORF">K4H28_04835</name>
</gene>
<sequence length="431" mass="45977">MSLQPSMPSTPHQERILLLILAGIQFAHILDFMVLMPLAPLLMKNLSISTQQFALLVSIYTLAAAFSGIFAATFVDLFERKRVLLVFFSLFGLSTFWCALAGSFETLLLARALAGAFGGVLAAMVQTMVADLIPFERRGKASGSVMSATAVASVVGVPLALLLSNLFGWRVPFAAIGLLTLGFFVLAVLRLPTLRTHLSAAEQSAWRQPFAKMTAVLKERNHRIAILFMALGGGSTFIVIPYVALYLSSTAGLDESQIPLVYAIGGIASFFSARRIGRLADEWGKVRSYRIVALLSIIPIFILTHLPVVALGWVLLVTTVFFGLGPGRAVSAMAITISAVKPPLRGTFMSLNAAIQQLACGVAAYLGSLLISQQDNGVMVGFGHAGWAAIAITGLTIYLSGQIQMHQIPTLAVSTQAASPDAELLVVKANQ</sequence>
<dbReference type="InterPro" id="IPR020846">
    <property type="entry name" value="MFS_dom"/>
</dbReference>
<evidence type="ECO:0000256" key="1">
    <source>
        <dbReference type="ARBA" id="ARBA00004651"/>
    </source>
</evidence>
<proteinExistence type="predicted"/>
<dbReference type="PANTHER" id="PTHR43124">
    <property type="entry name" value="PURINE EFFLUX PUMP PBUE"/>
    <property type="match status" value="1"/>
</dbReference>
<keyword evidence="4 6" id="KW-1133">Transmembrane helix</keyword>
<name>A0ABX8Z818_9NEIS</name>
<feature type="transmembrane region" description="Helical" evidence="6">
    <location>
        <begin position="82"/>
        <end position="102"/>
    </location>
</feature>
<keyword evidence="3 6" id="KW-0812">Transmembrane</keyword>
<evidence type="ECO:0000256" key="3">
    <source>
        <dbReference type="ARBA" id="ARBA00022692"/>
    </source>
</evidence>
<feature type="transmembrane region" description="Helical" evidence="6">
    <location>
        <begin position="53"/>
        <end position="75"/>
    </location>
</feature>
<feature type="transmembrane region" description="Helical" evidence="6">
    <location>
        <begin position="108"/>
        <end position="133"/>
    </location>
</feature>
<feature type="transmembrane region" description="Helical" evidence="6">
    <location>
        <begin position="224"/>
        <end position="247"/>
    </location>
</feature>
<feature type="transmembrane region" description="Helical" evidence="6">
    <location>
        <begin position="377"/>
        <end position="399"/>
    </location>
</feature>
<dbReference type="Proteomes" id="UP000825679">
    <property type="component" value="Chromosome"/>
</dbReference>
<dbReference type="EMBL" id="CP081150">
    <property type="protein sequence ID" value="QZA78736.1"/>
    <property type="molecule type" value="Genomic_DNA"/>
</dbReference>
<dbReference type="InterPro" id="IPR036259">
    <property type="entry name" value="MFS_trans_sf"/>
</dbReference>
<accession>A0ABX8Z818</accession>